<keyword evidence="1" id="KW-0732">Signal</keyword>
<name>A0ABS1Q553_9ACTN</name>
<evidence type="ECO:0000259" key="2">
    <source>
        <dbReference type="Pfam" id="PF07969"/>
    </source>
</evidence>
<dbReference type="Pfam" id="PF07969">
    <property type="entry name" value="Amidohydro_3"/>
    <property type="match status" value="1"/>
</dbReference>
<reference evidence="3 4" key="1">
    <citation type="submission" date="2021-01" db="EMBL/GenBank/DDBJ databases">
        <title>WGS of actinomycetes isolated from Thailand.</title>
        <authorList>
            <person name="Thawai C."/>
        </authorList>
    </citation>
    <scope>NUCLEOTIDE SEQUENCE [LARGE SCALE GENOMIC DNA]</scope>
    <source>
        <strain evidence="3 4">CA3R110</strain>
    </source>
</reference>
<dbReference type="CDD" id="cd01300">
    <property type="entry name" value="YtcJ_like"/>
    <property type="match status" value="1"/>
</dbReference>
<accession>A0ABS1Q553</accession>
<evidence type="ECO:0000256" key="1">
    <source>
        <dbReference type="SAM" id="SignalP"/>
    </source>
</evidence>
<dbReference type="RefSeq" id="WP_201857581.1">
    <property type="nucleotide sequence ID" value="NZ_JAERRG010000037.1"/>
</dbReference>
<dbReference type="InterPro" id="IPR033932">
    <property type="entry name" value="YtcJ-like"/>
</dbReference>
<dbReference type="PANTHER" id="PTHR22642:SF2">
    <property type="entry name" value="PROTEIN LONG AFTER FAR-RED 3"/>
    <property type="match status" value="1"/>
</dbReference>
<feature type="signal peptide" evidence="1">
    <location>
        <begin position="1"/>
        <end position="20"/>
    </location>
</feature>
<feature type="chain" id="PRO_5047171529" evidence="1">
    <location>
        <begin position="21"/>
        <end position="570"/>
    </location>
</feature>
<dbReference type="InterPro" id="IPR011059">
    <property type="entry name" value="Metal-dep_hydrolase_composite"/>
</dbReference>
<sequence length="570" mass="59971">MTTPAAVPRPASPVSAAASAAASPAASAVASAVASHRPERTRIFHARAITTLAGPQTQALAVLAGRIVATGGLAELSAAFPTADRIDLGDGHVVPGFHDAHCHPSCLAETKLRLHLGSGDTSVPPRERIAAAVAATPPGGWVTAEGYDPRADPEGRLDRAALDALAPGRPVVVIHFSCHMAVANSPALELAGFRDGDPAPAGGDLGRDATGRLDGWIYERAWFDEWYRAVGEPEFLPSHGIEDLVEPLAEVCADLHATGITSWCDALVTPKELRLYQLASERGRLTARVGMLLWYRYLDELRRAGLRAGFGDEWVRVVGVKLMADGALAGGTCLCSRPYRAETGGDNGIQVMGDEELAATVEAAHAAGLRVGVHANGDLAVGKVLDAIERARALHPRNTVNHRIEHCSMVDDALVERIRRSGVTPVPFGSFVHGHGAKLVGYYGDERAEQVCAHRTLLDAGITVAGSSDYPAGPLNPLLAVQTMVTRRTADGRVLGADQRLTVAQALEVYTAGSAHATGESHLKGRLAPGMLADFVVLGASPFDTDPDGISEIPVHSTWVGGRRVWSAQT</sequence>
<gene>
    <name evidence="3" type="ORF">JK364_47030</name>
</gene>
<feature type="domain" description="Amidohydrolase 3" evidence="2">
    <location>
        <begin position="86"/>
        <end position="565"/>
    </location>
</feature>
<organism evidence="3 4">
    <name type="scientific">Streptomyces endocoffeicus</name>
    <dbReference type="NCBI Taxonomy" id="2898945"/>
    <lineage>
        <taxon>Bacteria</taxon>
        <taxon>Bacillati</taxon>
        <taxon>Actinomycetota</taxon>
        <taxon>Actinomycetes</taxon>
        <taxon>Kitasatosporales</taxon>
        <taxon>Streptomycetaceae</taxon>
        <taxon>Streptomyces</taxon>
    </lineage>
</organism>
<comment type="caution">
    <text evidence="3">The sequence shown here is derived from an EMBL/GenBank/DDBJ whole genome shotgun (WGS) entry which is preliminary data.</text>
</comment>
<protein>
    <submittedName>
        <fullName evidence="3">Amidohydrolase</fullName>
    </submittedName>
</protein>
<evidence type="ECO:0000313" key="3">
    <source>
        <dbReference type="EMBL" id="MBL1119811.1"/>
    </source>
</evidence>
<evidence type="ECO:0000313" key="4">
    <source>
        <dbReference type="Proteomes" id="UP000621510"/>
    </source>
</evidence>
<dbReference type="EMBL" id="JAERRG010000037">
    <property type="protein sequence ID" value="MBL1119811.1"/>
    <property type="molecule type" value="Genomic_DNA"/>
</dbReference>
<dbReference type="InterPro" id="IPR013108">
    <property type="entry name" value="Amidohydro_3"/>
</dbReference>
<dbReference type="PANTHER" id="PTHR22642">
    <property type="entry name" value="IMIDAZOLONEPROPIONASE"/>
    <property type="match status" value="1"/>
</dbReference>
<proteinExistence type="predicted"/>
<dbReference type="Gene3D" id="3.20.20.140">
    <property type="entry name" value="Metal-dependent hydrolases"/>
    <property type="match status" value="1"/>
</dbReference>
<dbReference type="InterPro" id="IPR032466">
    <property type="entry name" value="Metal_Hydrolase"/>
</dbReference>
<dbReference type="Gene3D" id="2.30.40.10">
    <property type="entry name" value="Urease, subunit C, domain 1"/>
    <property type="match status" value="1"/>
</dbReference>
<keyword evidence="4" id="KW-1185">Reference proteome</keyword>
<dbReference type="Proteomes" id="UP000621510">
    <property type="component" value="Unassembled WGS sequence"/>
</dbReference>
<dbReference type="SUPFAM" id="SSF51556">
    <property type="entry name" value="Metallo-dependent hydrolases"/>
    <property type="match status" value="1"/>
</dbReference>
<dbReference type="Gene3D" id="3.10.310.70">
    <property type="match status" value="1"/>
</dbReference>
<dbReference type="SUPFAM" id="SSF51338">
    <property type="entry name" value="Composite domain of metallo-dependent hydrolases"/>
    <property type="match status" value="1"/>
</dbReference>